<proteinExistence type="predicted"/>
<reference evidence="2" key="2">
    <citation type="submission" date="2015-01" db="EMBL/GenBank/DDBJ databases">
        <title>Evolutionary Origins and Diversification of the Mycorrhizal Mutualists.</title>
        <authorList>
            <consortium name="DOE Joint Genome Institute"/>
            <consortium name="Mycorrhizal Genomics Consortium"/>
            <person name="Kohler A."/>
            <person name="Kuo A."/>
            <person name="Nagy L.G."/>
            <person name="Floudas D."/>
            <person name="Copeland A."/>
            <person name="Barry K.W."/>
            <person name="Cichocki N."/>
            <person name="Veneault-Fourrey C."/>
            <person name="LaButti K."/>
            <person name="Lindquist E.A."/>
            <person name="Lipzen A."/>
            <person name="Lundell T."/>
            <person name="Morin E."/>
            <person name="Murat C."/>
            <person name="Riley R."/>
            <person name="Ohm R."/>
            <person name="Sun H."/>
            <person name="Tunlid A."/>
            <person name="Henrissat B."/>
            <person name="Grigoriev I.V."/>
            <person name="Hibbett D.S."/>
            <person name="Martin F."/>
        </authorList>
    </citation>
    <scope>NUCLEOTIDE SEQUENCE [LARGE SCALE GENOMIC DNA]</scope>
    <source>
        <strain evidence="2">F 1598</strain>
    </source>
</reference>
<dbReference type="InParanoid" id="A0A0C3FA43"/>
<dbReference type="HOGENOM" id="CLU_1960402_0_0_1"/>
<name>A0A0C3FA43_PILCF</name>
<protein>
    <submittedName>
        <fullName evidence="1">Uncharacterized protein</fullName>
    </submittedName>
</protein>
<gene>
    <name evidence="1" type="ORF">PILCRDRAFT_71898</name>
</gene>
<evidence type="ECO:0000313" key="2">
    <source>
        <dbReference type="Proteomes" id="UP000054166"/>
    </source>
</evidence>
<organism evidence="1 2">
    <name type="scientific">Piloderma croceum (strain F 1598)</name>
    <dbReference type="NCBI Taxonomy" id="765440"/>
    <lineage>
        <taxon>Eukaryota</taxon>
        <taxon>Fungi</taxon>
        <taxon>Dikarya</taxon>
        <taxon>Basidiomycota</taxon>
        <taxon>Agaricomycotina</taxon>
        <taxon>Agaricomycetes</taxon>
        <taxon>Agaricomycetidae</taxon>
        <taxon>Atheliales</taxon>
        <taxon>Atheliaceae</taxon>
        <taxon>Piloderma</taxon>
    </lineage>
</organism>
<dbReference type="AlphaFoldDB" id="A0A0C3FA43"/>
<dbReference type="EMBL" id="KN832998">
    <property type="protein sequence ID" value="KIM81515.1"/>
    <property type="molecule type" value="Genomic_DNA"/>
</dbReference>
<evidence type="ECO:0000313" key="1">
    <source>
        <dbReference type="EMBL" id="KIM81515.1"/>
    </source>
</evidence>
<reference evidence="1 2" key="1">
    <citation type="submission" date="2014-04" db="EMBL/GenBank/DDBJ databases">
        <authorList>
            <consortium name="DOE Joint Genome Institute"/>
            <person name="Kuo A."/>
            <person name="Tarkka M."/>
            <person name="Buscot F."/>
            <person name="Kohler A."/>
            <person name="Nagy L.G."/>
            <person name="Floudas D."/>
            <person name="Copeland A."/>
            <person name="Barry K.W."/>
            <person name="Cichocki N."/>
            <person name="Veneault-Fourrey C."/>
            <person name="LaButti K."/>
            <person name="Lindquist E.A."/>
            <person name="Lipzen A."/>
            <person name="Lundell T."/>
            <person name="Morin E."/>
            <person name="Murat C."/>
            <person name="Sun H."/>
            <person name="Tunlid A."/>
            <person name="Henrissat B."/>
            <person name="Grigoriev I.V."/>
            <person name="Hibbett D.S."/>
            <person name="Martin F."/>
            <person name="Nordberg H.P."/>
            <person name="Cantor M.N."/>
            <person name="Hua S.X."/>
        </authorList>
    </citation>
    <scope>NUCLEOTIDE SEQUENCE [LARGE SCALE GENOMIC DNA]</scope>
    <source>
        <strain evidence="1 2">F 1598</strain>
    </source>
</reference>
<sequence length="128" mass="14066">MINQNIQNEASIAAITALDKPCVWCITIPASDKGQLEEVVLQVQGVLCLKELPPVVTKFGKDTDKRHLCQYISLTGLDVPAFNVCVESLLEIHSICSCTFSESAMEPLSLDSFLGYPCINISNHYFTS</sequence>
<dbReference type="Proteomes" id="UP000054166">
    <property type="component" value="Unassembled WGS sequence"/>
</dbReference>
<keyword evidence="2" id="KW-1185">Reference proteome</keyword>
<accession>A0A0C3FA43</accession>